<dbReference type="InterPro" id="IPR051350">
    <property type="entry name" value="WD_repeat-ST_regulator"/>
</dbReference>
<keyword evidence="5" id="KW-0472">Membrane</keyword>
<comment type="caution">
    <text evidence="7">The sequence shown here is derived from an EMBL/GenBank/DDBJ whole genome shotgun (WGS) entry which is preliminary data.</text>
</comment>
<feature type="region of interest" description="Disordered" evidence="4">
    <location>
        <begin position="199"/>
        <end position="274"/>
    </location>
</feature>
<dbReference type="GO" id="GO:0034657">
    <property type="term" value="C:GID complex"/>
    <property type="evidence" value="ECO:0007669"/>
    <property type="project" value="TreeGrafter"/>
</dbReference>
<keyword evidence="8" id="KW-1185">Reference proteome</keyword>
<feature type="transmembrane region" description="Helical" evidence="5">
    <location>
        <begin position="34"/>
        <end position="56"/>
    </location>
</feature>
<dbReference type="Pfam" id="PF20153">
    <property type="entry name" value="DUF6535"/>
    <property type="match status" value="1"/>
</dbReference>
<dbReference type="AlphaFoldDB" id="A0A4S4LHN0"/>
<dbReference type="OrthoDB" id="972532at2759"/>
<feature type="repeat" description="WD" evidence="3">
    <location>
        <begin position="364"/>
        <end position="405"/>
    </location>
</feature>
<organism evidence="7 8">
    <name type="scientific">Phellinidium pouzarii</name>
    <dbReference type="NCBI Taxonomy" id="167371"/>
    <lineage>
        <taxon>Eukaryota</taxon>
        <taxon>Fungi</taxon>
        <taxon>Dikarya</taxon>
        <taxon>Basidiomycota</taxon>
        <taxon>Agaricomycotina</taxon>
        <taxon>Agaricomycetes</taxon>
        <taxon>Hymenochaetales</taxon>
        <taxon>Hymenochaetaceae</taxon>
        <taxon>Phellinidium</taxon>
    </lineage>
</organism>
<dbReference type="Proteomes" id="UP000308199">
    <property type="component" value="Unassembled WGS sequence"/>
</dbReference>
<dbReference type="PANTHER" id="PTHR22838:SF0">
    <property type="entry name" value="WD REPEAT-CONTAINING PROTEIN 26"/>
    <property type="match status" value="1"/>
</dbReference>
<evidence type="ECO:0000256" key="2">
    <source>
        <dbReference type="ARBA" id="ARBA00022737"/>
    </source>
</evidence>
<accession>A0A4S4LHN0</accession>
<dbReference type="GO" id="GO:0043161">
    <property type="term" value="P:proteasome-mediated ubiquitin-dependent protein catabolic process"/>
    <property type="evidence" value="ECO:0007669"/>
    <property type="project" value="TreeGrafter"/>
</dbReference>
<evidence type="ECO:0000256" key="5">
    <source>
        <dbReference type="SAM" id="Phobius"/>
    </source>
</evidence>
<dbReference type="Gene3D" id="2.130.10.10">
    <property type="entry name" value="YVTN repeat-like/Quinoprotein amine dehydrogenase"/>
    <property type="match status" value="2"/>
</dbReference>
<keyword evidence="2" id="KW-0677">Repeat</keyword>
<reference evidence="7 8" key="1">
    <citation type="submission" date="2019-02" db="EMBL/GenBank/DDBJ databases">
        <title>Genome sequencing of the rare red list fungi Phellinidium pouzarii.</title>
        <authorList>
            <person name="Buettner E."/>
            <person name="Kellner H."/>
        </authorList>
    </citation>
    <scope>NUCLEOTIDE SEQUENCE [LARGE SCALE GENOMIC DNA]</scope>
    <source>
        <strain evidence="7 8">DSM 108285</strain>
    </source>
</reference>
<dbReference type="SMART" id="SM00320">
    <property type="entry name" value="WD40"/>
    <property type="match status" value="5"/>
</dbReference>
<evidence type="ECO:0000256" key="4">
    <source>
        <dbReference type="SAM" id="MobiDB-lite"/>
    </source>
</evidence>
<gene>
    <name evidence="7" type="ORF">EW145_g660</name>
</gene>
<dbReference type="InterPro" id="IPR015943">
    <property type="entry name" value="WD40/YVTN_repeat-like_dom_sf"/>
</dbReference>
<dbReference type="InterPro" id="IPR036322">
    <property type="entry name" value="WD40_repeat_dom_sf"/>
</dbReference>
<evidence type="ECO:0000256" key="1">
    <source>
        <dbReference type="ARBA" id="ARBA00022574"/>
    </source>
</evidence>
<dbReference type="Pfam" id="PF00400">
    <property type="entry name" value="WD40"/>
    <property type="match status" value="2"/>
</dbReference>
<evidence type="ECO:0000313" key="7">
    <source>
        <dbReference type="EMBL" id="THH11409.1"/>
    </source>
</evidence>
<feature type="domain" description="DUF6535" evidence="6">
    <location>
        <begin position="35"/>
        <end position="121"/>
    </location>
</feature>
<feature type="compositionally biased region" description="Polar residues" evidence="4">
    <location>
        <begin position="220"/>
        <end position="232"/>
    </location>
</feature>
<dbReference type="InterPro" id="IPR045338">
    <property type="entry name" value="DUF6535"/>
</dbReference>
<feature type="compositionally biased region" description="Polar residues" evidence="4">
    <location>
        <begin position="733"/>
        <end position="744"/>
    </location>
</feature>
<keyword evidence="1 3" id="KW-0853">WD repeat</keyword>
<proteinExistence type="predicted"/>
<feature type="transmembrane region" description="Helical" evidence="5">
    <location>
        <begin position="68"/>
        <end position="91"/>
    </location>
</feature>
<evidence type="ECO:0000256" key="3">
    <source>
        <dbReference type="PROSITE-ProRule" id="PRU00221"/>
    </source>
</evidence>
<dbReference type="PANTHER" id="PTHR22838">
    <property type="entry name" value="WD REPEAT PROTEIN 26-RELATED"/>
    <property type="match status" value="1"/>
</dbReference>
<evidence type="ECO:0000313" key="8">
    <source>
        <dbReference type="Proteomes" id="UP000308199"/>
    </source>
</evidence>
<name>A0A4S4LHN0_9AGAM</name>
<sequence>MGDHLDTITSSLSMFLEIGIPTIRFAQKHAAANLLNLSTVATFFSAVTATTLQFSFDAERAPAADAVNSFWFISLVFSIASAVNSLLGVTWKQAMYRSPGHRVPCSFGLIAVSAWFCFERWTFSKHSGKKWLMDVLSERNQEFYRLPLIEWLASVPRRHAKRITSGASRQLTRVGTGLSMIGTKLSTVVLVRKNTNEQNITEDAEKGNGMVATHGAPANLHSNVASPTSASPSDERITSPTLTSPASLTPSSKSVTSLLTPSETTLSTESASASGVLAGNGKRRFAGVVRTVISANRALGYNSPTTATFMSSRKQRTKASAASSGTGNIVGGMLNDDNTMATVRVSRVASLIPALKSLRPMQLFQPHTALVRHLQFSPNGEFLATCSWDRTCLIFKVKDFSQSHRILAHPQGFVGQVAWSPKGDLLLTKMVRGMKIWAADSGVCRKTIDRQKSVQSVAWFPQGEAFLSVEGSNVKKLNLNGEILDAFTFKRMIIHDVAITNDQERMLCVATLTASPHGLRPSVSPHTTSAVYNLDKKEIENQVPILHEVRDITLAKSGTVALVSYENKAPPQLWKLETVKDRTNETSIIRLSLVHTYMPRSSVEFAGPSYFGGKDDQLVLCAGKAGDIHIWDRSSGHLLHSFQAQDQDNNLTCIAWNHAASPFMFSTGSHDGIVRVWTTEAVMPSRSSYIDLRQSGANTPRTITPPPMLHPSFALEVSDRLDTPGFGIFDGLSSRTPSIRSNSEGRAPSVEGRSNTLSVSTAMR</sequence>
<keyword evidence="5" id="KW-0812">Transmembrane</keyword>
<protein>
    <recommendedName>
        <fullName evidence="6">DUF6535 domain-containing protein</fullName>
    </recommendedName>
</protein>
<feature type="transmembrane region" description="Helical" evidence="5">
    <location>
        <begin position="103"/>
        <end position="123"/>
    </location>
</feature>
<dbReference type="PROSITE" id="PS50082">
    <property type="entry name" value="WD_REPEATS_2"/>
    <property type="match status" value="1"/>
</dbReference>
<dbReference type="InterPro" id="IPR001680">
    <property type="entry name" value="WD40_rpt"/>
</dbReference>
<dbReference type="SUPFAM" id="SSF50978">
    <property type="entry name" value="WD40 repeat-like"/>
    <property type="match status" value="1"/>
</dbReference>
<evidence type="ECO:0000259" key="6">
    <source>
        <dbReference type="Pfam" id="PF20153"/>
    </source>
</evidence>
<keyword evidence="5" id="KW-1133">Transmembrane helix</keyword>
<feature type="compositionally biased region" description="Polar residues" evidence="4">
    <location>
        <begin position="752"/>
        <end position="764"/>
    </location>
</feature>
<dbReference type="EMBL" id="SGPK01000014">
    <property type="protein sequence ID" value="THH11409.1"/>
    <property type="molecule type" value="Genomic_DNA"/>
</dbReference>
<feature type="compositionally biased region" description="Low complexity" evidence="4">
    <location>
        <begin position="238"/>
        <end position="274"/>
    </location>
</feature>
<feature type="region of interest" description="Disordered" evidence="4">
    <location>
        <begin position="732"/>
        <end position="764"/>
    </location>
</feature>